<accession>A0A0G1FD52</accession>
<keyword evidence="1" id="KW-0812">Transmembrane</keyword>
<evidence type="ECO:0000256" key="1">
    <source>
        <dbReference type="SAM" id="Phobius"/>
    </source>
</evidence>
<dbReference type="EMBL" id="LCFD01000024">
    <property type="protein sequence ID" value="KKS84788.1"/>
    <property type="molecule type" value="Genomic_DNA"/>
</dbReference>
<protein>
    <recommendedName>
        <fullName evidence="4">DUF5673 domain-containing protein</fullName>
    </recommendedName>
</protein>
<proteinExistence type="predicted"/>
<gene>
    <name evidence="2" type="ORF">UV61_C0024G0002</name>
</gene>
<comment type="caution">
    <text evidence="2">The sequence shown here is derived from an EMBL/GenBank/DDBJ whole genome shotgun (WGS) entry which is preliminary data.</text>
</comment>
<dbReference type="Proteomes" id="UP000034050">
    <property type="component" value="Unassembled WGS sequence"/>
</dbReference>
<evidence type="ECO:0000313" key="3">
    <source>
        <dbReference type="Proteomes" id="UP000034050"/>
    </source>
</evidence>
<feature type="transmembrane region" description="Helical" evidence="1">
    <location>
        <begin position="39"/>
        <end position="72"/>
    </location>
</feature>
<organism evidence="2 3">
    <name type="scientific">Candidatus Gottesmanbacteria bacterium GW2011_GWB1_43_11</name>
    <dbReference type="NCBI Taxonomy" id="1618446"/>
    <lineage>
        <taxon>Bacteria</taxon>
        <taxon>Candidatus Gottesmaniibacteriota</taxon>
    </lineage>
</organism>
<dbReference type="AlphaFoldDB" id="A0A0G1FD52"/>
<evidence type="ECO:0008006" key="4">
    <source>
        <dbReference type="Google" id="ProtNLM"/>
    </source>
</evidence>
<name>A0A0G1FD52_9BACT</name>
<keyword evidence="1" id="KW-1133">Transmembrane helix</keyword>
<sequence>MVIDTQDKPQVPTDKTMLLEWEAPSRPFQKHSHEFYRTATALVFLVVIILLFIGEFLLIGVILATYFVIYVLSTVPPETIKNKITSLGIETGDHFHKWEEMQEFWFDEKNGQSLLVIRMFLGFPSHLQLLLNSVSPDQIKKLFANKIPFREKPEITFLDRTSSWLSRKIPLERTS</sequence>
<reference evidence="2 3" key="1">
    <citation type="journal article" date="2015" name="Nature">
        <title>rRNA introns, odd ribosomes, and small enigmatic genomes across a large radiation of phyla.</title>
        <authorList>
            <person name="Brown C.T."/>
            <person name="Hug L.A."/>
            <person name="Thomas B.C."/>
            <person name="Sharon I."/>
            <person name="Castelle C.J."/>
            <person name="Singh A."/>
            <person name="Wilkins M.J."/>
            <person name="Williams K.H."/>
            <person name="Banfield J.F."/>
        </authorList>
    </citation>
    <scope>NUCLEOTIDE SEQUENCE [LARGE SCALE GENOMIC DNA]</scope>
</reference>
<dbReference type="STRING" id="1618446.UV61_C0024G0002"/>
<keyword evidence="1" id="KW-0472">Membrane</keyword>
<evidence type="ECO:0000313" key="2">
    <source>
        <dbReference type="EMBL" id="KKS84788.1"/>
    </source>
</evidence>